<evidence type="ECO:0000313" key="2">
    <source>
        <dbReference type="EMBL" id="KAK4266682.1"/>
    </source>
</evidence>
<name>A0AAE1JA49_9FABA</name>
<accession>A0AAE1JA49</accession>
<gene>
    <name evidence="2" type="ORF">QN277_027565</name>
</gene>
<feature type="transmembrane region" description="Helical" evidence="1">
    <location>
        <begin position="55"/>
        <end position="75"/>
    </location>
</feature>
<keyword evidence="1" id="KW-1133">Transmembrane helix</keyword>
<feature type="transmembrane region" description="Helical" evidence="1">
    <location>
        <begin position="87"/>
        <end position="113"/>
    </location>
</feature>
<sequence length="189" mass="20389">MTGHIVGIVVGSSGDQGRLPGHRIIRRRRRREVVVLSGGKCIVVDEGVDERGENIVGGVVDVVVVVVIGIAGGVGQGDRREIPEGQSVMIIGVRVGIGVLLMMISHIGNGIGIRFRGRRMSIRNSIIMRGEGLVGTGINALADELLAEMGIPVVLYLVVRSPRDPPRYQRPPVTTNPNFIDQLPKRRNL</sequence>
<dbReference type="EMBL" id="JAWXYG010000008">
    <property type="protein sequence ID" value="KAK4266682.1"/>
    <property type="molecule type" value="Genomic_DNA"/>
</dbReference>
<dbReference type="Proteomes" id="UP001293593">
    <property type="component" value="Unassembled WGS sequence"/>
</dbReference>
<keyword evidence="1" id="KW-0812">Transmembrane</keyword>
<reference evidence="2" key="1">
    <citation type="submission" date="2023-10" db="EMBL/GenBank/DDBJ databases">
        <title>Chromosome-level genome of the transformable northern wattle, Acacia crassicarpa.</title>
        <authorList>
            <person name="Massaro I."/>
            <person name="Sinha N.R."/>
            <person name="Poethig S."/>
            <person name="Leichty A.R."/>
        </authorList>
    </citation>
    <scope>NUCLEOTIDE SEQUENCE</scope>
    <source>
        <strain evidence="2">Acra3RX</strain>
        <tissue evidence="2">Leaf</tissue>
    </source>
</reference>
<evidence type="ECO:0000313" key="3">
    <source>
        <dbReference type="Proteomes" id="UP001293593"/>
    </source>
</evidence>
<dbReference type="AlphaFoldDB" id="A0AAE1JA49"/>
<protein>
    <submittedName>
        <fullName evidence="2">Uncharacterized protein</fullName>
    </submittedName>
</protein>
<organism evidence="2 3">
    <name type="scientific">Acacia crassicarpa</name>
    <name type="common">northern wattle</name>
    <dbReference type="NCBI Taxonomy" id="499986"/>
    <lineage>
        <taxon>Eukaryota</taxon>
        <taxon>Viridiplantae</taxon>
        <taxon>Streptophyta</taxon>
        <taxon>Embryophyta</taxon>
        <taxon>Tracheophyta</taxon>
        <taxon>Spermatophyta</taxon>
        <taxon>Magnoliopsida</taxon>
        <taxon>eudicotyledons</taxon>
        <taxon>Gunneridae</taxon>
        <taxon>Pentapetalae</taxon>
        <taxon>rosids</taxon>
        <taxon>fabids</taxon>
        <taxon>Fabales</taxon>
        <taxon>Fabaceae</taxon>
        <taxon>Caesalpinioideae</taxon>
        <taxon>mimosoid clade</taxon>
        <taxon>Acacieae</taxon>
        <taxon>Acacia</taxon>
    </lineage>
</organism>
<evidence type="ECO:0000256" key="1">
    <source>
        <dbReference type="SAM" id="Phobius"/>
    </source>
</evidence>
<proteinExistence type="predicted"/>
<keyword evidence="3" id="KW-1185">Reference proteome</keyword>
<keyword evidence="1" id="KW-0472">Membrane</keyword>
<comment type="caution">
    <text evidence="2">The sequence shown here is derived from an EMBL/GenBank/DDBJ whole genome shotgun (WGS) entry which is preliminary data.</text>
</comment>